<dbReference type="InterPro" id="IPR051898">
    <property type="entry name" value="Ribosome_Assembly_3"/>
</dbReference>
<dbReference type="EMBL" id="CP090173">
    <property type="protein sequence ID" value="UJO24045.1"/>
    <property type="molecule type" value="Genomic_DNA"/>
</dbReference>
<dbReference type="PANTHER" id="PTHR28127:SF1">
    <property type="entry name" value="RIBOSOME ASSEMBLY PROTEIN 3"/>
    <property type="match status" value="1"/>
</dbReference>
<proteinExistence type="inferred from homology"/>
<evidence type="ECO:0000256" key="5">
    <source>
        <dbReference type="ARBA" id="ARBA00022517"/>
    </source>
</evidence>
<keyword evidence="11" id="KW-1185">Reference proteome</keyword>
<dbReference type="InterPro" id="IPR028217">
    <property type="entry name" value="Rsa3_C"/>
</dbReference>
<reference evidence="10" key="1">
    <citation type="submission" date="2021-12" db="EMBL/GenBank/DDBJ databases">
        <authorList>
            <person name="Zaccaron A."/>
            <person name="Stergiopoulos I."/>
        </authorList>
    </citation>
    <scope>NUCLEOTIDE SEQUENCE</scope>
    <source>
        <strain evidence="10">Race5_Kim</strain>
    </source>
</reference>
<feature type="compositionally biased region" description="Basic and acidic residues" evidence="8">
    <location>
        <begin position="78"/>
        <end position="87"/>
    </location>
</feature>
<keyword evidence="5" id="KW-0690">Ribosome biogenesis</keyword>
<dbReference type="Pfam" id="PF14615">
    <property type="entry name" value="Rsa3"/>
    <property type="match status" value="1"/>
</dbReference>
<organism evidence="10 11">
    <name type="scientific">Passalora fulva</name>
    <name type="common">Tomato leaf mold</name>
    <name type="synonym">Cladosporium fulvum</name>
    <dbReference type="NCBI Taxonomy" id="5499"/>
    <lineage>
        <taxon>Eukaryota</taxon>
        <taxon>Fungi</taxon>
        <taxon>Dikarya</taxon>
        <taxon>Ascomycota</taxon>
        <taxon>Pezizomycotina</taxon>
        <taxon>Dothideomycetes</taxon>
        <taxon>Dothideomycetidae</taxon>
        <taxon>Mycosphaerellales</taxon>
        <taxon>Mycosphaerellaceae</taxon>
        <taxon>Fulvia</taxon>
    </lineage>
</organism>
<keyword evidence="6" id="KW-0539">Nucleus</keyword>
<reference evidence="10" key="2">
    <citation type="journal article" date="2022" name="Microb. Genom.">
        <title>A chromosome-scale genome assembly of the tomato pathogen Cladosporium fulvum reveals a compartmentalized genome architecture and the presence of a dispensable chromosome.</title>
        <authorList>
            <person name="Zaccaron A.Z."/>
            <person name="Chen L.H."/>
            <person name="Samaras A."/>
            <person name="Stergiopoulos I."/>
        </authorList>
    </citation>
    <scope>NUCLEOTIDE SEQUENCE</scope>
    <source>
        <strain evidence="10">Race5_Kim</strain>
    </source>
</reference>
<evidence type="ECO:0000256" key="6">
    <source>
        <dbReference type="ARBA" id="ARBA00023242"/>
    </source>
</evidence>
<evidence type="ECO:0000256" key="3">
    <source>
        <dbReference type="ARBA" id="ARBA00006256"/>
    </source>
</evidence>
<dbReference type="GO" id="GO:0030687">
    <property type="term" value="C:preribosome, large subunit precursor"/>
    <property type="evidence" value="ECO:0007669"/>
    <property type="project" value="TreeGrafter"/>
</dbReference>
<dbReference type="GeneID" id="71992922"/>
<protein>
    <recommendedName>
        <fullName evidence="4">Ribosome assembly protein 3</fullName>
    </recommendedName>
</protein>
<evidence type="ECO:0000256" key="7">
    <source>
        <dbReference type="ARBA" id="ARBA00023274"/>
    </source>
</evidence>
<dbReference type="RefSeq" id="XP_047768411.1">
    <property type="nucleotide sequence ID" value="XM_047912192.1"/>
</dbReference>
<dbReference type="Proteomes" id="UP000756132">
    <property type="component" value="Chromosome 11"/>
</dbReference>
<dbReference type="OrthoDB" id="69550at2759"/>
<comment type="function">
    <text evidence="1">Required for efficient biogenesis of the 60S ribosomal subunit.</text>
</comment>
<dbReference type="KEGG" id="ffu:CLAFUR5_13044"/>
<feature type="domain" description="Ribosome-assembly protein 3 C-terminal" evidence="9">
    <location>
        <begin position="90"/>
        <end position="135"/>
    </location>
</feature>
<evidence type="ECO:0000313" key="11">
    <source>
        <dbReference type="Proteomes" id="UP000756132"/>
    </source>
</evidence>
<evidence type="ECO:0000256" key="4">
    <source>
        <dbReference type="ARBA" id="ARBA00015339"/>
    </source>
</evidence>
<evidence type="ECO:0000256" key="8">
    <source>
        <dbReference type="SAM" id="MobiDB-lite"/>
    </source>
</evidence>
<name>A0A9Q8PK92_PASFU</name>
<dbReference type="AlphaFoldDB" id="A0A9Q8PK92"/>
<evidence type="ECO:0000256" key="1">
    <source>
        <dbReference type="ARBA" id="ARBA00003035"/>
    </source>
</evidence>
<feature type="compositionally biased region" description="Basic residues" evidence="8">
    <location>
        <begin position="7"/>
        <end position="17"/>
    </location>
</feature>
<feature type="compositionally biased region" description="Polar residues" evidence="8">
    <location>
        <begin position="66"/>
        <end position="76"/>
    </location>
</feature>
<feature type="compositionally biased region" description="Low complexity" evidence="8">
    <location>
        <begin position="20"/>
        <end position="37"/>
    </location>
</feature>
<evidence type="ECO:0000256" key="2">
    <source>
        <dbReference type="ARBA" id="ARBA00004604"/>
    </source>
</evidence>
<keyword evidence="7" id="KW-0687">Ribonucleoprotein</keyword>
<comment type="similarity">
    <text evidence="3">Belongs to the RSA3 family.</text>
</comment>
<feature type="region of interest" description="Disordered" evidence="8">
    <location>
        <begin position="1"/>
        <end position="87"/>
    </location>
</feature>
<dbReference type="GO" id="GO:0000027">
    <property type="term" value="P:ribosomal large subunit assembly"/>
    <property type="evidence" value="ECO:0007669"/>
    <property type="project" value="TreeGrafter"/>
</dbReference>
<evidence type="ECO:0000259" key="9">
    <source>
        <dbReference type="Pfam" id="PF14615"/>
    </source>
</evidence>
<comment type="subcellular location">
    <subcellularLocation>
        <location evidence="2">Nucleus</location>
        <location evidence="2">Nucleolus</location>
    </subcellularLocation>
</comment>
<dbReference type="GO" id="GO:0005730">
    <property type="term" value="C:nucleolus"/>
    <property type="evidence" value="ECO:0007669"/>
    <property type="project" value="UniProtKB-SubCell"/>
</dbReference>
<dbReference type="PANTHER" id="PTHR28127">
    <property type="entry name" value="RIBOSOME ASSEMBLY PROTEIN 3"/>
    <property type="match status" value="1"/>
</dbReference>
<sequence>MASKKEEKKKRRNKRKTRTEVSSPVSSDSESSVASSPAPAPAPAPPKKQKKQTPAPNDPVSDDESVQLNEGDNTISIPERKPKQDPEKAFEDFYLRSATKEFANDLDKLRSAGDFSDRSVSMLIRSLGQGTKCFTKEERVRIGASLAG</sequence>
<accession>A0A9Q8PK92</accession>
<gene>
    <name evidence="10" type="ORF">CLAFUR5_13044</name>
</gene>
<evidence type="ECO:0000313" key="10">
    <source>
        <dbReference type="EMBL" id="UJO24045.1"/>
    </source>
</evidence>